<proteinExistence type="predicted"/>
<dbReference type="InterPro" id="IPR036412">
    <property type="entry name" value="HAD-like_sf"/>
</dbReference>
<dbReference type="PANTHER" id="PTHR46470:SF2">
    <property type="entry name" value="GLYCERALDEHYDE 3-PHOSPHATE PHOSPHATASE"/>
    <property type="match status" value="1"/>
</dbReference>
<evidence type="ECO:0000313" key="5">
    <source>
        <dbReference type="Proteomes" id="UP000510721"/>
    </source>
</evidence>
<dbReference type="InterPro" id="IPR023214">
    <property type="entry name" value="HAD_sf"/>
</dbReference>
<evidence type="ECO:0000256" key="3">
    <source>
        <dbReference type="ARBA" id="ARBA00022842"/>
    </source>
</evidence>
<accession>A0A859QLL0</accession>
<dbReference type="EMBL" id="CP041241">
    <property type="protein sequence ID" value="QLL65984.1"/>
    <property type="molecule type" value="Genomic_DNA"/>
</dbReference>
<evidence type="ECO:0000256" key="1">
    <source>
        <dbReference type="ARBA" id="ARBA00022723"/>
    </source>
</evidence>
<dbReference type="PANTHER" id="PTHR46470">
    <property type="entry name" value="N-ACYLNEURAMINATE-9-PHOSPHATASE"/>
    <property type="match status" value="1"/>
</dbReference>
<dbReference type="Pfam" id="PF00702">
    <property type="entry name" value="Hydrolase"/>
    <property type="match status" value="1"/>
</dbReference>
<keyword evidence="2 4" id="KW-0378">Hydrolase</keyword>
<organism evidence="4 5">
    <name type="scientific">Sinorhizobium mexicanum</name>
    <dbReference type="NCBI Taxonomy" id="375549"/>
    <lineage>
        <taxon>Bacteria</taxon>
        <taxon>Pseudomonadati</taxon>
        <taxon>Pseudomonadota</taxon>
        <taxon>Alphaproteobacteria</taxon>
        <taxon>Hyphomicrobiales</taxon>
        <taxon>Rhizobiaceae</taxon>
        <taxon>Sinorhizobium/Ensifer group</taxon>
        <taxon>Sinorhizobium</taxon>
    </lineage>
</organism>
<evidence type="ECO:0000256" key="2">
    <source>
        <dbReference type="ARBA" id="ARBA00022801"/>
    </source>
</evidence>
<dbReference type="GO" id="GO:0016791">
    <property type="term" value="F:phosphatase activity"/>
    <property type="evidence" value="ECO:0007669"/>
    <property type="project" value="TreeGrafter"/>
</dbReference>
<dbReference type="Proteomes" id="UP000510721">
    <property type="component" value="Plasmid pEmeITTGR7c"/>
</dbReference>
<gene>
    <name evidence="4" type="ORF">FKV68_32485</name>
</gene>
<dbReference type="AlphaFoldDB" id="A0A859QLL0"/>
<keyword evidence="1" id="KW-0479">Metal-binding</keyword>
<dbReference type="GO" id="GO:0046872">
    <property type="term" value="F:metal ion binding"/>
    <property type="evidence" value="ECO:0007669"/>
    <property type="project" value="UniProtKB-KW"/>
</dbReference>
<reference evidence="4 5" key="1">
    <citation type="submission" date="2019-06" db="EMBL/GenBank/DDBJ databases">
        <title>Complete genome sequence of Ensifer mexicanus ITTG R7 isolated from nodules of Acacia angustissima (Mill.) Kuntze.</title>
        <authorList>
            <person name="Rincon-Rosales R."/>
            <person name="Rogel M.A."/>
            <person name="Guerrero G."/>
            <person name="Rincon-Molina C.I."/>
            <person name="Lopez-Lopez A."/>
            <person name="Martinez-Romero E."/>
        </authorList>
    </citation>
    <scope>NUCLEOTIDE SEQUENCE [LARGE SCALE GENOMIC DNA]</scope>
    <source>
        <strain evidence="4 5">ITTG R7</strain>
        <plasmid evidence="5">pemeittgr7c</plasmid>
    </source>
</reference>
<dbReference type="SUPFAM" id="SSF56784">
    <property type="entry name" value="HAD-like"/>
    <property type="match status" value="1"/>
</dbReference>
<dbReference type="InterPro" id="IPR051400">
    <property type="entry name" value="HAD-like_hydrolase"/>
</dbReference>
<dbReference type="Gene3D" id="1.10.150.520">
    <property type="match status" value="1"/>
</dbReference>
<name>A0A859QLL0_9HYPH</name>
<sequence length="239" mass="26302">MQRSMEDRAVSGGEGVLVFDLDDTLYLERDFAFSGFRAAGDWYAGRSGLHGLAQRCEALFNEGRRTKIFDEALCGLGVAVDEALVGELVAVYRGHTPAIALAPDAERFFRGRRPGKRLAMITDGPSATQLAKVQALGLDRLVEHIIYTDAWGAEFWKPHPRAFAAIEAWSESPPSRIAYVADNPRKDFVTPRARGWWTVQVARADRVHRGEAPEEAYKPHIVLPDLDALEAGLAGLQSG</sequence>
<keyword evidence="3" id="KW-0460">Magnesium</keyword>
<evidence type="ECO:0000313" key="4">
    <source>
        <dbReference type="EMBL" id="QLL65984.1"/>
    </source>
</evidence>
<dbReference type="Gene3D" id="3.40.50.1000">
    <property type="entry name" value="HAD superfamily/HAD-like"/>
    <property type="match status" value="1"/>
</dbReference>
<keyword evidence="4" id="KW-0614">Plasmid</keyword>
<protein>
    <submittedName>
        <fullName evidence="4">HAD family hydrolase</fullName>
    </submittedName>
</protein>
<keyword evidence="5" id="KW-1185">Reference proteome</keyword>
<geneLocation type="plasmid" evidence="5">
    <name>pemeittgr7c</name>
</geneLocation>
<dbReference type="KEGG" id="emx:FKV68_32485"/>